<organism evidence="2 3">
    <name type="scientific">Stephania yunnanensis</name>
    <dbReference type="NCBI Taxonomy" id="152371"/>
    <lineage>
        <taxon>Eukaryota</taxon>
        <taxon>Viridiplantae</taxon>
        <taxon>Streptophyta</taxon>
        <taxon>Embryophyta</taxon>
        <taxon>Tracheophyta</taxon>
        <taxon>Spermatophyta</taxon>
        <taxon>Magnoliopsida</taxon>
        <taxon>Ranunculales</taxon>
        <taxon>Menispermaceae</taxon>
        <taxon>Menispermoideae</taxon>
        <taxon>Cissampelideae</taxon>
        <taxon>Stephania</taxon>
    </lineage>
</organism>
<dbReference type="AlphaFoldDB" id="A0AAP0L1I1"/>
<reference evidence="2 3" key="1">
    <citation type="submission" date="2024-01" db="EMBL/GenBank/DDBJ databases">
        <title>Genome assemblies of Stephania.</title>
        <authorList>
            <person name="Yang L."/>
        </authorList>
    </citation>
    <scope>NUCLEOTIDE SEQUENCE [LARGE SCALE GENOMIC DNA]</scope>
    <source>
        <strain evidence="2">YNDBR</strain>
        <tissue evidence="2">Leaf</tissue>
    </source>
</reference>
<keyword evidence="3" id="KW-1185">Reference proteome</keyword>
<name>A0AAP0L1I1_9MAGN</name>
<gene>
    <name evidence="2" type="ORF">Syun_003649</name>
</gene>
<proteinExistence type="predicted"/>
<evidence type="ECO:0000313" key="2">
    <source>
        <dbReference type="EMBL" id="KAK9162747.1"/>
    </source>
</evidence>
<evidence type="ECO:0000256" key="1">
    <source>
        <dbReference type="SAM" id="MobiDB-lite"/>
    </source>
</evidence>
<feature type="region of interest" description="Disordered" evidence="1">
    <location>
        <begin position="86"/>
        <end position="129"/>
    </location>
</feature>
<feature type="compositionally biased region" description="Basic and acidic residues" evidence="1">
    <location>
        <begin position="120"/>
        <end position="129"/>
    </location>
</feature>
<accession>A0AAP0L1I1</accession>
<dbReference type="EMBL" id="JBBNAF010000002">
    <property type="protein sequence ID" value="KAK9162747.1"/>
    <property type="molecule type" value="Genomic_DNA"/>
</dbReference>
<sequence>MDGLKSTYAQCVGLAVAIMTLMDMRWANDDQLSNSIGEVDRDYQRVLLKGEDWLPLELALVLENPEEGQCCHDIAGEGDHNLLTPTLARGDRPPLPLATRGSDGGERGCPPPPPGICESVHIEPRARKDRERISRRFERGINGSDCHFTISHTVPTLSLTPSSTPRLPPLPPTCRRLLSPCQQSTPPQLLLPPSLTPFVPPTSAPLTSPAFYNHAFYYRLRLTSVQQIVFRPLEQRITNDFETNDKRLDIPVIDLGEVINDVKRKAVIDRVRKLS</sequence>
<comment type="caution">
    <text evidence="2">The sequence shown here is derived from an EMBL/GenBank/DDBJ whole genome shotgun (WGS) entry which is preliminary data.</text>
</comment>
<dbReference type="Proteomes" id="UP001420932">
    <property type="component" value="Unassembled WGS sequence"/>
</dbReference>
<evidence type="ECO:0000313" key="3">
    <source>
        <dbReference type="Proteomes" id="UP001420932"/>
    </source>
</evidence>
<protein>
    <submittedName>
        <fullName evidence="2">Uncharacterized protein</fullName>
    </submittedName>
</protein>